<dbReference type="InterPro" id="IPR045748">
    <property type="entry name" value="DcaP"/>
</dbReference>
<dbReference type="RefSeq" id="WP_008762154.1">
    <property type="nucleotide sequence ID" value="NZ_BAABXH010000001.1"/>
</dbReference>
<dbReference type="Pfam" id="PF19577">
    <property type="entry name" value="DcaP"/>
    <property type="match status" value="1"/>
</dbReference>
<evidence type="ECO:0000313" key="7">
    <source>
        <dbReference type="EMBL" id="MCE9238979.1"/>
    </source>
</evidence>
<dbReference type="GeneID" id="60927555"/>
<dbReference type="Proteomes" id="UP000436858">
    <property type="component" value="Unassembled WGS sequence"/>
</dbReference>
<gene>
    <name evidence="10" type="ORF">DW011_10650</name>
    <name evidence="9" type="ORF">DW780_15205</name>
    <name evidence="2" type="ORF">ERS852511_01599</name>
    <name evidence="4" type="ORF">GAN75_25605</name>
    <name evidence="6" type="ORF">GAN91_05275</name>
    <name evidence="5" type="ORF">GAN93_13510</name>
    <name evidence="3" type="ORF">GAO51_19040</name>
    <name evidence="7" type="ORF">K0H07_17690</name>
    <name evidence="12" type="ORF">KQP59_11135</name>
    <name evidence="11" type="ORF">KQP68_14525</name>
    <name evidence="13" type="ORF">KQP74_03250</name>
    <name evidence="8" type="ORF">PO127_27105</name>
</gene>
<dbReference type="AlphaFoldDB" id="A0A0P0EQ52"/>
<accession>C6ITK1</accession>
<feature type="chain" id="PRO_5002966917" evidence="1">
    <location>
        <begin position="24"/>
        <end position="429"/>
    </location>
</feature>
<dbReference type="KEGG" id="btho:Btheta7330_01493"/>
<dbReference type="Proteomes" id="UP000095576">
    <property type="component" value="Unassembled WGS sequence"/>
</dbReference>
<dbReference type="Proteomes" id="UP000283616">
    <property type="component" value="Unassembled WGS sequence"/>
</dbReference>
<name>A0A0P0EQ52_BACT4</name>
<evidence type="ECO:0000313" key="15">
    <source>
        <dbReference type="Proteomes" id="UP000283616"/>
    </source>
</evidence>
<feature type="signal peptide" evidence="1">
    <location>
        <begin position="1"/>
        <end position="23"/>
    </location>
</feature>
<evidence type="ECO:0000313" key="20">
    <source>
        <dbReference type="Proteomes" id="UP000460317"/>
    </source>
</evidence>
<proteinExistence type="predicted"/>
<dbReference type="EMBL" id="WCRW01000029">
    <property type="protein sequence ID" value="KAB4450399.1"/>
    <property type="molecule type" value="Genomic_DNA"/>
</dbReference>
<evidence type="ECO:0000313" key="11">
    <source>
        <dbReference type="EMBL" id="UYU64798.1"/>
    </source>
</evidence>
<reference evidence="8" key="6">
    <citation type="submission" date="2022-10" db="EMBL/GenBank/DDBJ databases">
        <title>Human gut microbiome strain richness.</title>
        <authorList>
            <person name="Chen-Liaw A."/>
        </authorList>
    </citation>
    <scope>NUCLEOTIDE SEQUENCE</scope>
    <source>
        <strain evidence="8">1001283st1_A3_1001283B150304_161114</strain>
    </source>
</reference>
<dbReference type="EMBL" id="WCSB01000011">
    <property type="protein sequence ID" value="KAB4451492.1"/>
    <property type="molecule type" value="Genomic_DNA"/>
</dbReference>
<dbReference type="Gene3D" id="2.40.160.10">
    <property type="entry name" value="Porin"/>
    <property type="match status" value="1"/>
</dbReference>
<dbReference type="EMBL" id="WCSY01000020">
    <property type="protein sequence ID" value="KAB4308776.1"/>
    <property type="molecule type" value="Genomic_DNA"/>
</dbReference>
<dbReference type="EMBL" id="JAQNVG010000099">
    <property type="protein sequence ID" value="MDC2239415.1"/>
    <property type="molecule type" value="Genomic_DNA"/>
</dbReference>
<keyword evidence="1" id="KW-0732">Signal</keyword>
<evidence type="ECO:0000256" key="1">
    <source>
        <dbReference type="SAM" id="SignalP"/>
    </source>
</evidence>
<dbReference type="EMBL" id="QROV01000010">
    <property type="protein sequence ID" value="RHL59629.1"/>
    <property type="molecule type" value="Genomic_DNA"/>
</dbReference>
<dbReference type="EMBL" id="CP083685">
    <property type="protein sequence ID" value="UYU91668.1"/>
    <property type="molecule type" value="Genomic_DNA"/>
</dbReference>
<dbReference type="EMBL" id="CZAP01000004">
    <property type="protein sequence ID" value="CUP26048.1"/>
    <property type="molecule type" value="Genomic_DNA"/>
</dbReference>
<dbReference type="EMBL" id="CP083680">
    <property type="protein sequence ID" value="UYU64798.1"/>
    <property type="molecule type" value="Genomic_DNA"/>
</dbReference>
<evidence type="ECO:0000313" key="4">
    <source>
        <dbReference type="EMBL" id="KAB4450399.1"/>
    </source>
</evidence>
<evidence type="ECO:0000313" key="13">
    <source>
        <dbReference type="EMBL" id="UYU91668.1"/>
    </source>
</evidence>
<reference evidence="17 18" key="3">
    <citation type="journal article" date="2019" name="Nat. Med.">
        <title>A library of human gut bacterial isolates paired with longitudinal multiomics data enables mechanistic microbiome research.</title>
        <authorList>
            <person name="Poyet M."/>
            <person name="Groussin M."/>
            <person name="Gibbons S.M."/>
            <person name="Avila-Pacheco J."/>
            <person name="Jiang X."/>
            <person name="Kearney S.M."/>
            <person name="Perrotta A.R."/>
            <person name="Berdy B."/>
            <person name="Zhao S."/>
            <person name="Lieberman T.D."/>
            <person name="Swanson P.K."/>
            <person name="Smith M."/>
            <person name="Roesemann S."/>
            <person name="Alexander J.E."/>
            <person name="Rich S.A."/>
            <person name="Livny J."/>
            <person name="Vlamakis H."/>
            <person name="Clish C."/>
            <person name="Bullock K."/>
            <person name="Deik A."/>
            <person name="Scott J."/>
            <person name="Pierce K.A."/>
            <person name="Xavier R.J."/>
            <person name="Alm E.J."/>
        </authorList>
    </citation>
    <scope>NUCLEOTIDE SEQUENCE [LARGE SCALE GENOMIC DNA]</scope>
    <source>
        <strain evidence="4 17">BIOML-A160</strain>
        <strain evidence="6 18">BIOML-A162</strain>
        <strain evidence="5 20">BIOML-A165</strain>
        <strain evidence="3 19">BIOML-A188</strain>
    </source>
</reference>
<accession>A0A0P0EQ52</accession>
<evidence type="ECO:0000313" key="8">
    <source>
        <dbReference type="EMBL" id="MDC2239415.1"/>
    </source>
</evidence>
<dbReference type="Proteomes" id="UP001162960">
    <property type="component" value="Chromosome"/>
</dbReference>
<reference evidence="7" key="5">
    <citation type="submission" date="2021-07" db="EMBL/GenBank/DDBJ databases">
        <title>Comparative genomics of Bacteroides fragilis group isolates reveals species-dependent resistance mechanisms and validates clinical tools for resistance prediction.</title>
        <authorList>
            <person name="Wallace M.J."/>
            <person name="Jean S."/>
            <person name="Wallace M.A."/>
            <person name="Carey-Ann B.D."/>
            <person name="Dantas G."/>
        </authorList>
    </citation>
    <scope>NUCLEOTIDE SEQUENCE</scope>
    <source>
        <strain evidence="7">BJH_160</strain>
    </source>
</reference>
<evidence type="ECO:0000313" key="16">
    <source>
        <dbReference type="Proteomes" id="UP000284785"/>
    </source>
</evidence>
<dbReference type="Proteomes" id="UP001156218">
    <property type="component" value="Chromosome"/>
</dbReference>
<dbReference type="Proteomes" id="UP000460317">
    <property type="component" value="Unassembled WGS sequence"/>
</dbReference>
<evidence type="ECO:0000313" key="18">
    <source>
        <dbReference type="Proteomes" id="UP000436858"/>
    </source>
</evidence>
<dbReference type="EMBL" id="WCRY01000004">
    <property type="protein sequence ID" value="KAB4484922.1"/>
    <property type="molecule type" value="Genomic_DNA"/>
</dbReference>
<evidence type="ECO:0000313" key="5">
    <source>
        <dbReference type="EMBL" id="KAB4451492.1"/>
    </source>
</evidence>
<evidence type="ECO:0000313" key="10">
    <source>
        <dbReference type="EMBL" id="RHL59629.1"/>
    </source>
</evidence>
<evidence type="ECO:0000313" key="3">
    <source>
        <dbReference type="EMBL" id="KAB4308776.1"/>
    </source>
</evidence>
<evidence type="ECO:0000313" key="6">
    <source>
        <dbReference type="EMBL" id="KAB4484922.1"/>
    </source>
</evidence>
<evidence type="ECO:0000313" key="12">
    <source>
        <dbReference type="EMBL" id="UYU73627.1"/>
    </source>
</evidence>
<reference evidence="11 21" key="4">
    <citation type="submission" date="2021-06" db="EMBL/GenBank/DDBJ databases">
        <title>Interrogation of the integrated mobile genetic elements in gut-associated Bacteroides with a consensus prediction approach.</title>
        <authorList>
            <person name="Campbell D.E."/>
            <person name="Leigh J.R."/>
            <person name="Kim T."/>
            <person name="England W."/>
            <person name="Whitaker R.J."/>
            <person name="Degnan P.H."/>
        </authorList>
    </citation>
    <scope>NUCLEOTIDE SEQUENCE</scope>
    <source>
        <strain evidence="13">VPI-3443</strain>
        <strain evidence="12">VPI-BTDOT2</strain>
        <strain evidence="11 21">WAL8669</strain>
    </source>
</reference>
<reference evidence="2 14" key="1">
    <citation type="submission" date="2015-09" db="EMBL/GenBank/DDBJ databases">
        <authorList>
            <consortium name="Pathogen Informatics"/>
        </authorList>
    </citation>
    <scope>NUCLEOTIDE SEQUENCE [LARGE SCALE GENOMIC DNA]</scope>
    <source>
        <strain evidence="2 14">2789STDY5834899</strain>
    </source>
</reference>
<dbReference type="SUPFAM" id="SSF56935">
    <property type="entry name" value="Porins"/>
    <property type="match status" value="1"/>
</dbReference>
<dbReference type="InterPro" id="IPR023614">
    <property type="entry name" value="Porin_dom_sf"/>
</dbReference>
<organism evidence="5 20">
    <name type="scientific">Bacteroides thetaiotaomicron</name>
    <dbReference type="NCBI Taxonomy" id="818"/>
    <lineage>
        <taxon>Bacteria</taxon>
        <taxon>Pseudomonadati</taxon>
        <taxon>Bacteroidota</taxon>
        <taxon>Bacteroidia</taxon>
        <taxon>Bacteroidales</taxon>
        <taxon>Bacteroidaceae</taxon>
        <taxon>Bacteroides</taxon>
    </lineage>
</organism>
<evidence type="ECO:0000313" key="14">
    <source>
        <dbReference type="Proteomes" id="UP000095576"/>
    </source>
</evidence>
<dbReference type="EMBL" id="QSJP01000013">
    <property type="protein sequence ID" value="RHD86705.1"/>
    <property type="molecule type" value="Genomic_DNA"/>
</dbReference>
<reference evidence="15 16" key="2">
    <citation type="submission" date="2018-08" db="EMBL/GenBank/DDBJ databases">
        <title>A genome reference for cultivated species of the human gut microbiota.</title>
        <authorList>
            <person name="Zou Y."/>
            <person name="Xue W."/>
            <person name="Luo G."/>
        </authorList>
    </citation>
    <scope>NUCLEOTIDE SEQUENCE [LARGE SCALE GENOMIC DNA]</scope>
    <source>
        <strain evidence="10 15">AF37-12</strain>
        <strain evidence="9 16">AM30-26</strain>
    </source>
</reference>
<evidence type="ECO:0000313" key="21">
    <source>
        <dbReference type="Proteomes" id="UP001156218"/>
    </source>
</evidence>
<evidence type="ECO:0000313" key="17">
    <source>
        <dbReference type="Proteomes" id="UP000436825"/>
    </source>
</evidence>
<dbReference type="EMBL" id="CP083681">
    <property type="protein sequence ID" value="UYU73627.1"/>
    <property type="molecule type" value="Genomic_DNA"/>
</dbReference>
<dbReference type="OMA" id="QVMVRYT"/>
<dbReference type="DNASU" id="1076054"/>
<sequence length="429" mass="48128">MKTSFKMVAMLLGIGIFPVCAHAQKKVVIEDEEPNSIMFVSRDKAGDEIIRIMNDRSQMRFHDPNAPRFLLTDQKGKFALGIGGYVRATAEYDFNGIVDDVDFYPALIGQPGKGNFAKNQFQMDITTSTLFLKLVGRTKHLGDFVVYTAGNFRGDGKTFELQNAYAQFLGFTIGYSYGSFMDLSALPATIDFAGPNGSAFYRTTQLSYMCDKLKNWRFGVAMEMPSVDGTTNSDVSINTQRMPDFAASAQYNWNSNSHIKLGAIVRSMTYSSNVHDKAFSTTGFGLQASTTFNVTKKWQVFGQFNYGKGIGSYLNDLSNLNVDIVPDPDNEGKMQVLPMLGWYAGLQYNICPNIFVSGTYSLSRLYSENNYPSDNPEAYRKGQYFVANAFWNVTSNMQVGVEYLRGWRTDFNSSTRHANRLNMLVQYSF</sequence>
<dbReference type="PATRIC" id="fig|818.23.peg.1528"/>
<dbReference type="Proteomes" id="UP000284785">
    <property type="component" value="Unassembled WGS sequence"/>
</dbReference>
<dbReference type="Proteomes" id="UP000440614">
    <property type="component" value="Unassembled WGS sequence"/>
</dbReference>
<evidence type="ECO:0000313" key="9">
    <source>
        <dbReference type="EMBL" id="RHD86705.1"/>
    </source>
</evidence>
<dbReference type="Proteomes" id="UP001156216">
    <property type="component" value="Chromosome"/>
</dbReference>
<dbReference type="Proteomes" id="UP001217776">
    <property type="component" value="Unassembled WGS sequence"/>
</dbReference>
<dbReference type="Proteomes" id="UP001200544">
    <property type="component" value="Unassembled WGS sequence"/>
</dbReference>
<evidence type="ECO:0000313" key="2">
    <source>
        <dbReference type="EMBL" id="CUP26048.1"/>
    </source>
</evidence>
<evidence type="ECO:0000313" key="19">
    <source>
        <dbReference type="Proteomes" id="UP000440614"/>
    </source>
</evidence>
<protein>
    <submittedName>
        <fullName evidence="8">DcaP family trimeric outer membrane transporter</fullName>
    </submittedName>
    <submittedName>
        <fullName evidence="7">OprO/OprP family phosphate-selective porin</fullName>
    </submittedName>
    <submittedName>
        <fullName evidence="2">Porin subfamily</fullName>
    </submittedName>
</protein>
<dbReference type="Proteomes" id="UP000436825">
    <property type="component" value="Unassembled WGS sequence"/>
</dbReference>
<dbReference type="EMBL" id="JAHYQA010000011">
    <property type="protein sequence ID" value="MCE9238979.1"/>
    <property type="molecule type" value="Genomic_DNA"/>
</dbReference>